<evidence type="ECO:0000313" key="4">
    <source>
        <dbReference type="EMBL" id="RWY54374.1"/>
    </source>
</evidence>
<protein>
    <submittedName>
        <fullName evidence="4">SRPBCC domain-containing protein</fullName>
    </submittedName>
</protein>
<keyword evidence="5" id="KW-1185">Reference proteome</keyword>
<feature type="domain" description="Activator of Hsp90 ATPase homologue 1/2-like C-terminal" evidence="3">
    <location>
        <begin position="25"/>
        <end position="136"/>
    </location>
</feature>
<reference evidence="4 5" key="1">
    <citation type="submission" date="2019-01" db="EMBL/GenBank/DDBJ databases">
        <title>Mucilaginibacter antarcticum sp. nov., isolated from antarctic soil.</title>
        <authorList>
            <person name="Yan Y.-Q."/>
            <person name="Du Z.-J."/>
        </authorList>
    </citation>
    <scope>NUCLEOTIDE SEQUENCE [LARGE SCALE GENOMIC DNA]</scope>
    <source>
        <strain evidence="4 5">F01003</strain>
    </source>
</reference>
<evidence type="ECO:0000256" key="1">
    <source>
        <dbReference type="ARBA" id="ARBA00006817"/>
    </source>
</evidence>
<feature type="compositionally biased region" description="Basic and acidic residues" evidence="2">
    <location>
        <begin position="146"/>
        <end position="162"/>
    </location>
</feature>
<dbReference type="Pfam" id="PF08327">
    <property type="entry name" value="AHSA1"/>
    <property type="match status" value="1"/>
</dbReference>
<dbReference type="Proteomes" id="UP000286701">
    <property type="component" value="Unassembled WGS sequence"/>
</dbReference>
<dbReference type="InterPro" id="IPR013538">
    <property type="entry name" value="ASHA1/2-like_C"/>
</dbReference>
<accession>A0A444MRZ8</accession>
<evidence type="ECO:0000313" key="5">
    <source>
        <dbReference type="Proteomes" id="UP000286701"/>
    </source>
</evidence>
<dbReference type="OrthoDB" id="287565at2"/>
<dbReference type="InterPro" id="IPR023393">
    <property type="entry name" value="START-like_dom_sf"/>
</dbReference>
<gene>
    <name evidence="4" type="ORF">EPL05_07590</name>
</gene>
<evidence type="ECO:0000256" key="2">
    <source>
        <dbReference type="SAM" id="MobiDB-lite"/>
    </source>
</evidence>
<dbReference type="SUPFAM" id="SSF55961">
    <property type="entry name" value="Bet v1-like"/>
    <property type="match status" value="1"/>
</dbReference>
<comment type="similarity">
    <text evidence="1">Belongs to the AHA1 family.</text>
</comment>
<evidence type="ECO:0000259" key="3">
    <source>
        <dbReference type="Pfam" id="PF08327"/>
    </source>
</evidence>
<feature type="region of interest" description="Disordered" evidence="2">
    <location>
        <begin position="139"/>
        <end position="162"/>
    </location>
</feature>
<name>A0A444MRZ8_9SPHI</name>
<organism evidence="4 5">
    <name type="scientific">Mucilaginibacter gilvus</name>
    <dbReference type="NCBI Taxonomy" id="2305909"/>
    <lineage>
        <taxon>Bacteria</taxon>
        <taxon>Pseudomonadati</taxon>
        <taxon>Bacteroidota</taxon>
        <taxon>Sphingobacteriia</taxon>
        <taxon>Sphingobacteriales</taxon>
        <taxon>Sphingobacteriaceae</taxon>
        <taxon>Mucilaginibacter</taxon>
    </lineage>
</organism>
<dbReference type="Gene3D" id="3.30.530.20">
    <property type="match status" value="1"/>
</dbReference>
<dbReference type="RefSeq" id="WP_128533348.1">
    <property type="nucleotide sequence ID" value="NZ_SBIW01000003.1"/>
</dbReference>
<dbReference type="AlphaFoldDB" id="A0A444MRZ8"/>
<proteinExistence type="inferred from homology"/>
<comment type="caution">
    <text evidence="4">The sequence shown here is derived from an EMBL/GenBank/DDBJ whole genome shotgun (WGS) entry which is preliminary data.</text>
</comment>
<dbReference type="EMBL" id="SBIW01000003">
    <property type="protein sequence ID" value="RWY54374.1"/>
    <property type="molecule type" value="Genomic_DNA"/>
</dbReference>
<sequence length="162" mass="18564">MSTADFTTTIMVGQTPKEAFDAINNVRGWWSKEIEGNTAKLNSEFKYHYQNVHRCQMKIIESVPGKKVVWLVMDNYFNFIKDNSEWKGTKVIFEISEKDGQTAIVFTHAGLVPQYECYEVCRGAWTNYIQNSLRNLITTGTGQPNGKDKPQTEDERKLGTVQ</sequence>